<evidence type="ECO:0000313" key="6">
    <source>
        <dbReference type="Proteomes" id="UP001187192"/>
    </source>
</evidence>
<gene>
    <name evidence="2" type="ORF">TIFTF001_037027</name>
    <name evidence="3" type="ORF">TIFTF001_037031</name>
    <name evidence="4" type="ORF">TIFTF001_037047</name>
    <name evidence="5" type="ORF">TIFTF001_037052</name>
</gene>
<organism evidence="5 6">
    <name type="scientific">Ficus carica</name>
    <name type="common">Common fig</name>
    <dbReference type="NCBI Taxonomy" id="3494"/>
    <lineage>
        <taxon>Eukaryota</taxon>
        <taxon>Viridiplantae</taxon>
        <taxon>Streptophyta</taxon>
        <taxon>Embryophyta</taxon>
        <taxon>Tracheophyta</taxon>
        <taxon>Spermatophyta</taxon>
        <taxon>Magnoliopsida</taxon>
        <taxon>eudicotyledons</taxon>
        <taxon>Gunneridae</taxon>
        <taxon>Pentapetalae</taxon>
        <taxon>rosids</taxon>
        <taxon>fabids</taxon>
        <taxon>Rosales</taxon>
        <taxon>Moraceae</taxon>
        <taxon>Ficeae</taxon>
        <taxon>Ficus</taxon>
    </lineage>
</organism>
<comment type="caution">
    <text evidence="5">The sequence shown here is derived from an EMBL/GenBank/DDBJ whole genome shotgun (WGS) entry which is preliminary data.</text>
</comment>
<evidence type="ECO:0000313" key="3">
    <source>
        <dbReference type="EMBL" id="GMN67971.1"/>
    </source>
</evidence>
<sequence length="59" mass="5944">MGDFGSPSPLMGGSTFPSTLQGSSSPALDDAGSPLLMDSGIPLPTTQLSSNTNEMNKIS</sequence>
<evidence type="ECO:0000313" key="2">
    <source>
        <dbReference type="EMBL" id="GMN67966.1"/>
    </source>
</evidence>
<name>A0AA88E4J5_FICCA</name>
<evidence type="ECO:0000313" key="4">
    <source>
        <dbReference type="EMBL" id="GMN67987.1"/>
    </source>
</evidence>
<feature type="compositionally biased region" description="Polar residues" evidence="1">
    <location>
        <begin position="15"/>
        <end position="26"/>
    </location>
</feature>
<dbReference type="EMBL" id="BTGU01000527">
    <property type="protein sequence ID" value="GMN67966.1"/>
    <property type="molecule type" value="Genomic_DNA"/>
</dbReference>
<evidence type="ECO:0000313" key="5">
    <source>
        <dbReference type="EMBL" id="GMN67992.1"/>
    </source>
</evidence>
<dbReference type="EMBL" id="BTGU01000528">
    <property type="protein sequence ID" value="GMN67971.1"/>
    <property type="molecule type" value="Genomic_DNA"/>
</dbReference>
<protein>
    <submittedName>
        <fullName evidence="5">Uncharacterized protein</fullName>
    </submittedName>
</protein>
<dbReference type="AlphaFoldDB" id="A0AA88E4J5"/>
<reference evidence="5" key="1">
    <citation type="submission" date="2023-07" db="EMBL/GenBank/DDBJ databases">
        <title>draft genome sequence of fig (Ficus carica).</title>
        <authorList>
            <person name="Takahashi T."/>
            <person name="Nishimura K."/>
        </authorList>
    </citation>
    <scope>NUCLEOTIDE SEQUENCE</scope>
</reference>
<accession>A0AA88E4J5</accession>
<proteinExistence type="predicted"/>
<dbReference type="EMBL" id="BTGU01000532">
    <property type="protein sequence ID" value="GMN67992.1"/>
    <property type="molecule type" value="Genomic_DNA"/>
</dbReference>
<feature type="region of interest" description="Disordered" evidence="1">
    <location>
        <begin position="1"/>
        <end position="59"/>
    </location>
</feature>
<dbReference type="Proteomes" id="UP001187192">
    <property type="component" value="Unassembled WGS sequence"/>
</dbReference>
<feature type="compositionally biased region" description="Polar residues" evidence="1">
    <location>
        <begin position="44"/>
        <end position="59"/>
    </location>
</feature>
<keyword evidence="6" id="KW-1185">Reference proteome</keyword>
<dbReference type="EMBL" id="BTGU01000531">
    <property type="protein sequence ID" value="GMN67987.1"/>
    <property type="molecule type" value="Genomic_DNA"/>
</dbReference>
<dbReference type="Gramene" id="FCD_00032101-RA">
    <property type="protein sequence ID" value="FCD_00032101-RA:cds"/>
    <property type="gene ID" value="FCD_00032101"/>
</dbReference>
<evidence type="ECO:0000256" key="1">
    <source>
        <dbReference type="SAM" id="MobiDB-lite"/>
    </source>
</evidence>